<evidence type="ECO:0000313" key="2">
    <source>
        <dbReference type="Proteomes" id="UP000078532"/>
    </source>
</evidence>
<dbReference type="OrthoDB" id="1678514at2"/>
<name>A0A1B7LG05_9FIRM</name>
<evidence type="ECO:0008006" key="3">
    <source>
        <dbReference type="Google" id="ProtNLM"/>
    </source>
</evidence>
<accession>A0A1B7LG05</accession>
<dbReference type="STRING" id="1838280.A6M21_07485"/>
<protein>
    <recommendedName>
        <fullName evidence="3">N-formylglutamate amidohydrolase</fullName>
    </recommendedName>
</protein>
<dbReference type="EMBL" id="LYVF01000099">
    <property type="protein sequence ID" value="OAT83671.1"/>
    <property type="molecule type" value="Genomic_DNA"/>
</dbReference>
<dbReference type="Proteomes" id="UP000078532">
    <property type="component" value="Unassembled WGS sequence"/>
</dbReference>
<dbReference type="Gene3D" id="3.40.630.40">
    <property type="entry name" value="Zn-dependent exopeptidases"/>
    <property type="match status" value="1"/>
</dbReference>
<organism evidence="1 2">
    <name type="scientific">Desulfotomaculum copahuensis</name>
    <dbReference type="NCBI Taxonomy" id="1838280"/>
    <lineage>
        <taxon>Bacteria</taxon>
        <taxon>Bacillati</taxon>
        <taxon>Bacillota</taxon>
        <taxon>Clostridia</taxon>
        <taxon>Eubacteriales</taxon>
        <taxon>Desulfotomaculaceae</taxon>
        <taxon>Desulfotomaculum</taxon>
    </lineage>
</organism>
<sequence>MVFTEGRFVKYWLGNGELRAHVDAVHATSPKADLYTAEIVAGVARLTGCACIIATVSRTEADLNRPPSSSNREAIEEYRQVIREILSHCRILNERTGLITAPYLHLAIHGMVDNNHGRHAIEIGTCQGNSCSEDVREWLYGSATALAKEILPAETSVIMDRYFVGNESKAFHRLGDGKRYEGYGSNFNTAQVEVSLTLRKEYGESIIHLLSQLVEEFNHAF</sequence>
<dbReference type="RefSeq" id="WP_066667309.1">
    <property type="nucleotide sequence ID" value="NZ_LYVF01000099.1"/>
</dbReference>
<reference evidence="1 2" key="1">
    <citation type="submission" date="2016-04" db="EMBL/GenBank/DDBJ databases">
        <authorList>
            <person name="Evans L.H."/>
            <person name="Alamgir A."/>
            <person name="Owens N."/>
            <person name="Weber N.D."/>
            <person name="Virtaneva K."/>
            <person name="Barbian K."/>
            <person name="Babar A."/>
            <person name="Rosenke K."/>
        </authorList>
    </citation>
    <scope>NUCLEOTIDE SEQUENCE [LARGE SCALE GENOMIC DNA]</scope>
    <source>
        <strain evidence="1 2">LMa1</strain>
    </source>
</reference>
<comment type="caution">
    <text evidence="1">The sequence shown here is derived from an EMBL/GenBank/DDBJ whole genome shotgun (WGS) entry which is preliminary data.</text>
</comment>
<gene>
    <name evidence="1" type="ORF">A6M21_07485</name>
</gene>
<dbReference type="AlphaFoldDB" id="A0A1B7LG05"/>
<keyword evidence="2" id="KW-1185">Reference proteome</keyword>
<proteinExistence type="predicted"/>
<evidence type="ECO:0000313" key="1">
    <source>
        <dbReference type="EMBL" id="OAT83671.1"/>
    </source>
</evidence>
<dbReference type="SUPFAM" id="SSF53187">
    <property type="entry name" value="Zn-dependent exopeptidases"/>
    <property type="match status" value="1"/>
</dbReference>